<dbReference type="STRING" id="1479485.DA73_0234815"/>
<gene>
    <name evidence="4" type="ORF">DA73_0234815</name>
    <name evidence="3" type="ORF">DA73_0400035360</name>
</gene>
<feature type="coiled-coil region" evidence="1">
    <location>
        <begin position="212"/>
        <end position="261"/>
    </location>
</feature>
<dbReference type="AlphaFoldDB" id="A0A0C1MW90"/>
<evidence type="ECO:0000256" key="1">
    <source>
        <dbReference type="SAM" id="Coils"/>
    </source>
</evidence>
<sequence length="301" mass="34180">MNSTTLNQPNPQSQQEIEQERQKATNEAQSSLDRDAIAALEETRNAINAIDRENTQETIQALERATGKLDILLARYSELALVPVSTQITIIDLAPRDFDLIEPIRDEAKMAVNEEDFPTGRALLHNLVSEIRTSTVNLPLETYPDAMKEAARLLHQGRTDEARAVMQLALSTLVVTEQSRPIPLINALTELAAAMALAAQGQDQQNQDQQNRDQVLRLLEDARTQLKLARELGYARRDPEYKELDRAIRDIERQIRAKEKTESPFAKLREKFFSFFNRVSRVNRPSHESQQTQSQLSTARL</sequence>
<dbReference type="EMBL" id="JHEG04000001">
    <property type="protein sequence ID" value="KAF3890148.1"/>
    <property type="molecule type" value="Genomic_DNA"/>
</dbReference>
<proteinExistence type="predicted"/>
<dbReference type="EMBL" id="JHEG02000059">
    <property type="protein sequence ID" value="KIE06542.1"/>
    <property type="molecule type" value="Genomic_DNA"/>
</dbReference>
<evidence type="ECO:0000313" key="3">
    <source>
        <dbReference type="EMBL" id="KAF3890148.1"/>
    </source>
</evidence>
<dbReference type="RefSeq" id="WP_038092445.1">
    <property type="nucleotide sequence ID" value="NZ_JHEG04000001.1"/>
</dbReference>
<organism evidence="4">
    <name type="scientific">Tolypothrix bouteillei VB521301</name>
    <dbReference type="NCBI Taxonomy" id="1479485"/>
    <lineage>
        <taxon>Bacteria</taxon>
        <taxon>Bacillati</taxon>
        <taxon>Cyanobacteriota</taxon>
        <taxon>Cyanophyceae</taxon>
        <taxon>Nostocales</taxon>
        <taxon>Tolypothrichaceae</taxon>
        <taxon>Tolypothrix</taxon>
    </lineage>
</organism>
<reference evidence="4" key="1">
    <citation type="journal article" date="2015" name="Genome Announc.">
        <title>Draft Genome Sequence of Tolypothrix boutellei Strain VB521301.</title>
        <authorList>
            <person name="Chandrababunaidu M.M."/>
            <person name="Singh D."/>
            <person name="Sen D."/>
            <person name="Bhan S."/>
            <person name="Das S."/>
            <person name="Gupta A."/>
            <person name="Adhikary S.P."/>
            <person name="Tripathy S."/>
        </authorList>
    </citation>
    <scope>NUCLEOTIDE SEQUENCE</scope>
    <source>
        <strain evidence="4">VB521301</strain>
    </source>
</reference>
<comment type="caution">
    <text evidence="4">The sequence shown here is derived from an EMBL/GenBank/DDBJ whole genome shotgun (WGS) entry which is preliminary data.</text>
</comment>
<name>A0A0C1MW90_9CYAN</name>
<reference evidence="3" key="2">
    <citation type="submission" date="2019-11" db="EMBL/GenBank/DDBJ databases">
        <title>Improved Assembly of Tolypothrix boutellei genome.</title>
        <authorList>
            <person name="Sarangi A.N."/>
            <person name="Mukherjee M."/>
            <person name="Ghosh S."/>
            <person name="Singh D."/>
            <person name="Das A."/>
            <person name="Kant S."/>
            <person name="Prusty A."/>
            <person name="Tripathy S."/>
        </authorList>
    </citation>
    <scope>NUCLEOTIDE SEQUENCE</scope>
    <source>
        <strain evidence="3">VB521301</strain>
    </source>
</reference>
<protein>
    <submittedName>
        <fullName evidence="3">YfdX family protein</fullName>
    </submittedName>
</protein>
<dbReference type="OrthoDB" id="1233024at2"/>
<dbReference type="Proteomes" id="UP000029738">
    <property type="component" value="Unassembled WGS sequence"/>
</dbReference>
<evidence type="ECO:0000313" key="4">
    <source>
        <dbReference type="EMBL" id="KIE06542.1"/>
    </source>
</evidence>
<dbReference type="Pfam" id="PF10938">
    <property type="entry name" value="YfdX"/>
    <property type="match status" value="1"/>
</dbReference>
<dbReference type="InterPro" id="IPR021236">
    <property type="entry name" value="Uncharacterised_YfdX"/>
</dbReference>
<keyword evidence="5" id="KW-1185">Reference proteome</keyword>
<feature type="region of interest" description="Disordered" evidence="2">
    <location>
        <begin position="1"/>
        <end position="31"/>
    </location>
</feature>
<keyword evidence="1" id="KW-0175">Coiled coil</keyword>
<evidence type="ECO:0000313" key="5">
    <source>
        <dbReference type="Proteomes" id="UP000029738"/>
    </source>
</evidence>
<evidence type="ECO:0000256" key="2">
    <source>
        <dbReference type="SAM" id="MobiDB-lite"/>
    </source>
</evidence>
<accession>A0A0C1MW90</accession>
<feature type="compositionally biased region" description="Polar residues" evidence="2">
    <location>
        <begin position="1"/>
        <end position="16"/>
    </location>
</feature>